<evidence type="ECO:0000313" key="2">
    <source>
        <dbReference type="Proteomes" id="UP000828390"/>
    </source>
</evidence>
<organism evidence="1 2">
    <name type="scientific">Dreissena polymorpha</name>
    <name type="common">Zebra mussel</name>
    <name type="synonym">Mytilus polymorpha</name>
    <dbReference type="NCBI Taxonomy" id="45954"/>
    <lineage>
        <taxon>Eukaryota</taxon>
        <taxon>Metazoa</taxon>
        <taxon>Spiralia</taxon>
        <taxon>Lophotrochozoa</taxon>
        <taxon>Mollusca</taxon>
        <taxon>Bivalvia</taxon>
        <taxon>Autobranchia</taxon>
        <taxon>Heteroconchia</taxon>
        <taxon>Euheterodonta</taxon>
        <taxon>Imparidentia</taxon>
        <taxon>Neoheterodontei</taxon>
        <taxon>Myida</taxon>
        <taxon>Dreissenoidea</taxon>
        <taxon>Dreissenidae</taxon>
        <taxon>Dreissena</taxon>
    </lineage>
</organism>
<dbReference type="Proteomes" id="UP000828390">
    <property type="component" value="Unassembled WGS sequence"/>
</dbReference>
<sequence>MNSVLGKLGFMHVPNVSSQISLYVRRPSDAVAVRNSWKNFTLGGASFYSDSVECLPDLEPGGLGLKSHVGYFLGERSKSIPPYHRREADNDNERGMTRRQLEYAEYRWKHPDAEKMVIVVDCRDHPNVRLSIRLQPQPARQSHGCRLFNLRRNRGKSLEVRYLKDNYVLGDYRIQHSYTNSSISGELNTVRVNCSKTDGIFNCTLPPNDCAYAIYGHVQATKGCAKSSYSRQTVHPRFNDSVTIVALVYRFTRPVGILDI</sequence>
<gene>
    <name evidence="1" type="ORF">DPMN_112906</name>
</gene>
<evidence type="ECO:0000313" key="1">
    <source>
        <dbReference type="EMBL" id="KAH3839475.1"/>
    </source>
</evidence>
<keyword evidence="2" id="KW-1185">Reference proteome</keyword>
<accession>A0A9D4QRC4</accession>
<dbReference type="EMBL" id="JAIWYP010000004">
    <property type="protein sequence ID" value="KAH3839475.1"/>
    <property type="molecule type" value="Genomic_DNA"/>
</dbReference>
<dbReference type="AlphaFoldDB" id="A0A9D4QRC4"/>
<comment type="caution">
    <text evidence="1">The sequence shown here is derived from an EMBL/GenBank/DDBJ whole genome shotgun (WGS) entry which is preliminary data.</text>
</comment>
<protein>
    <submittedName>
        <fullName evidence="1">Uncharacterized protein</fullName>
    </submittedName>
</protein>
<proteinExistence type="predicted"/>
<reference evidence="1" key="2">
    <citation type="submission" date="2020-11" db="EMBL/GenBank/DDBJ databases">
        <authorList>
            <person name="McCartney M.A."/>
            <person name="Auch B."/>
            <person name="Kono T."/>
            <person name="Mallez S."/>
            <person name="Becker A."/>
            <person name="Gohl D.M."/>
            <person name="Silverstein K.A.T."/>
            <person name="Koren S."/>
            <person name="Bechman K.B."/>
            <person name="Herman A."/>
            <person name="Abrahante J.E."/>
            <person name="Garbe J."/>
        </authorList>
    </citation>
    <scope>NUCLEOTIDE SEQUENCE</scope>
    <source>
        <strain evidence="1">Duluth1</strain>
        <tissue evidence="1">Whole animal</tissue>
    </source>
</reference>
<reference evidence="1" key="1">
    <citation type="journal article" date="2019" name="bioRxiv">
        <title>The Genome of the Zebra Mussel, Dreissena polymorpha: A Resource for Invasive Species Research.</title>
        <authorList>
            <person name="McCartney M.A."/>
            <person name="Auch B."/>
            <person name="Kono T."/>
            <person name="Mallez S."/>
            <person name="Zhang Y."/>
            <person name="Obille A."/>
            <person name="Becker A."/>
            <person name="Abrahante J.E."/>
            <person name="Garbe J."/>
            <person name="Badalamenti J.P."/>
            <person name="Herman A."/>
            <person name="Mangelson H."/>
            <person name="Liachko I."/>
            <person name="Sullivan S."/>
            <person name="Sone E.D."/>
            <person name="Koren S."/>
            <person name="Silverstein K.A.T."/>
            <person name="Beckman K.B."/>
            <person name="Gohl D.M."/>
        </authorList>
    </citation>
    <scope>NUCLEOTIDE SEQUENCE</scope>
    <source>
        <strain evidence="1">Duluth1</strain>
        <tissue evidence="1">Whole animal</tissue>
    </source>
</reference>
<name>A0A9D4QRC4_DREPO</name>